<dbReference type="GO" id="GO:0000271">
    <property type="term" value="P:polysaccharide biosynthetic process"/>
    <property type="evidence" value="ECO:0007669"/>
    <property type="project" value="TreeGrafter"/>
</dbReference>
<organism evidence="4 5">
    <name type="scientific">Candidatus Gottesmanbacteria bacterium RBG_16_52_11</name>
    <dbReference type="NCBI Taxonomy" id="1798374"/>
    <lineage>
        <taxon>Bacteria</taxon>
        <taxon>Candidatus Gottesmaniibacteriota</taxon>
    </lineage>
</organism>
<evidence type="ECO:0008006" key="6">
    <source>
        <dbReference type="Google" id="ProtNLM"/>
    </source>
</evidence>
<dbReference type="PANTHER" id="PTHR30244:SF34">
    <property type="entry name" value="DTDP-4-AMINO-4,6-DIDEOXYGALACTOSE TRANSAMINASE"/>
    <property type="match status" value="1"/>
</dbReference>
<dbReference type="STRING" id="1798374.A2Z33_05565"/>
<evidence type="ECO:0000256" key="1">
    <source>
        <dbReference type="PIRSR" id="PIRSR000390-1"/>
    </source>
</evidence>
<protein>
    <recommendedName>
        <fullName evidence="6">Pyridoxal-5'-phosphate-dependent protein</fullName>
    </recommendedName>
</protein>
<name>A0A1F5YNM0_9BACT</name>
<feature type="modified residue" description="N6-(pyridoxal phosphate)lysine" evidence="2">
    <location>
        <position position="178"/>
    </location>
</feature>
<keyword evidence="2 3" id="KW-0663">Pyridoxal phosphate</keyword>
<dbReference type="GO" id="GO:0030170">
    <property type="term" value="F:pyridoxal phosphate binding"/>
    <property type="evidence" value="ECO:0007669"/>
    <property type="project" value="TreeGrafter"/>
</dbReference>
<dbReference type="Proteomes" id="UP000178448">
    <property type="component" value="Unassembled WGS sequence"/>
</dbReference>
<dbReference type="InterPro" id="IPR015424">
    <property type="entry name" value="PyrdxlP-dep_Trfase"/>
</dbReference>
<sequence length="363" mass="40638">MIPLFQVFMAPSVHENVKKVLYSGYVGQGPVVDRFEEKLSKFLETPYVISLNSGTSALHLALRLVGVGPGDEIISTPMTCAATNWPILAAGATIRWADIDPETGNIDPESIKKKLTKKTRAVIAVDWGGYPADINAIKNAAGPIPVIEDAAHAFGSVYKNKMVGTSADYTCFSFQAIKHLTCVDGGALVVAERKKFDRAKLLRWYGIDRQKKTGDLRIEIDVRDFGYKYHMNDVNAAIGLENLKHTALLISKHRHNAGIYRKAFNNHPDVNLLREDPGYFSSYWLFSMRVNNRRKFFSHMKLNGIMVSRVHRRNDTHPVVSGFRTNLPGVDDFYAHLACIPVGWWLTKSERDSIINAVRSYAA</sequence>
<evidence type="ECO:0000313" key="4">
    <source>
        <dbReference type="EMBL" id="OGG01694.1"/>
    </source>
</evidence>
<reference evidence="4 5" key="1">
    <citation type="journal article" date="2016" name="Nat. Commun.">
        <title>Thousands of microbial genomes shed light on interconnected biogeochemical processes in an aquifer system.</title>
        <authorList>
            <person name="Anantharaman K."/>
            <person name="Brown C.T."/>
            <person name="Hug L.A."/>
            <person name="Sharon I."/>
            <person name="Castelle C.J."/>
            <person name="Probst A.J."/>
            <person name="Thomas B.C."/>
            <person name="Singh A."/>
            <person name="Wilkins M.J."/>
            <person name="Karaoz U."/>
            <person name="Brodie E.L."/>
            <person name="Williams K.H."/>
            <person name="Hubbard S.S."/>
            <person name="Banfield J.F."/>
        </authorList>
    </citation>
    <scope>NUCLEOTIDE SEQUENCE [LARGE SCALE GENOMIC DNA]</scope>
</reference>
<dbReference type="GO" id="GO:0008483">
    <property type="term" value="F:transaminase activity"/>
    <property type="evidence" value="ECO:0007669"/>
    <property type="project" value="TreeGrafter"/>
</dbReference>
<evidence type="ECO:0000256" key="3">
    <source>
        <dbReference type="RuleBase" id="RU004508"/>
    </source>
</evidence>
<dbReference type="AlphaFoldDB" id="A0A1F5YNM0"/>
<comment type="caution">
    <text evidence="4">The sequence shown here is derived from an EMBL/GenBank/DDBJ whole genome shotgun (WGS) entry which is preliminary data.</text>
</comment>
<dbReference type="Pfam" id="PF01041">
    <property type="entry name" value="DegT_DnrJ_EryC1"/>
    <property type="match status" value="1"/>
</dbReference>
<dbReference type="PANTHER" id="PTHR30244">
    <property type="entry name" value="TRANSAMINASE"/>
    <property type="match status" value="1"/>
</dbReference>
<dbReference type="InterPro" id="IPR000653">
    <property type="entry name" value="DegT/StrS_aminotransferase"/>
</dbReference>
<proteinExistence type="inferred from homology"/>
<dbReference type="Gene3D" id="3.90.1150.10">
    <property type="entry name" value="Aspartate Aminotransferase, domain 1"/>
    <property type="match status" value="1"/>
</dbReference>
<dbReference type="EMBL" id="MFJD01000011">
    <property type="protein sequence ID" value="OGG01694.1"/>
    <property type="molecule type" value="Genomic_DNA"/>
</dbReference>
<evidence type="ECO:0000313" key="5">
    <source>
        <dbReference type="Proteomes" id="UP000178448"/>
    </source>
</evidence>
<dbReference type="InterPro" id="IPR015421">
    <property type="entry name" value="PyrdxlP-dep_Trfase_major"/>
</dbReference>
<accession>A0A1F5YNM0</accession>
<evidence type="ECO:0000256" key="2">
    <source>
        <dbReference type="PIRSR" id="PIRSR000390-2"/>
    </source>
</evidence>
<dbReference type="PIRSF" id="PIRSF000390">
    <property type="entry name" value="PLP_StrS"/>
    <property type="match status" value="1"/>
</dbReference>
<gene>
    <name evidence="4" type="ORF">A2Z33_05565</name>
</gene>
<dbReference type="InterPro" id="IPR015422">
    <property type="entry name" value="PyrdxlP-dep_Trfase_small"/>
</dbReference>
<dbReference type="CDD" id="cd00616">
    <property type="entry name" value="AHBA_syn"/>
    <property type="match status" value="1"/>
</dbReference>
<comment type="similarity">
    <text evidence="3">Belongs to the DegT/DnrJ/EryC1 family.</text>
</comment>
<feature type="active site" description="Proton acceptor" evidence="1">
    <location>
        <position position="178"/>
    </location>
</feature>
<dbReference type="Gene3D" id="3.40.640.10">
    <property type="entry name" value="Type I PLP-dependent aspartate aminotransferase-like (Major domain)"/>
    <property type="match status" value="1"/>
</dbReference>
<dbReference type="SUPFAM" id="SSF53383">
    <property type="entry name" value="PLP-dependent transferases"/>
    <property type="match status" value="1"/>
</dbReference>